<comment type="catalytic activity">
    <reaction evidence="9">
        <text>S-methyl-5'-thioadenosine + phosphate = 5-(methylsulfanyl)-alpha-D-ribose 1-phosphate + adenine</text>
        <dbReference type="Rhea" id="RHEA:11852"/>
        <dbReference type="ChEBI" id="CHEBI:16708"/>
        <dbReference type="ChEBI" id="CHEBI:17509"/>
        <dbReference type="ChEBI" id="CHEBI:43474"/>
        <dbReference type="ChEBI" id="CHEBI:58533"/>
        <dbReference type="EC" id="2.4.2.28"/>
    </reaction>
    <physiologicalReaction direction="left-to-right" evidence="9">
        <dbReference type="Rhea" id="RHEA:11853"/>
    </physiologicalReaction>
</comment>
<evidence type="ECO:0000256" key="2">
    <source>
        <dbReference type="ARBA" id="ARBA00007353"/>
    </source>
</evidence>
<evidence type="ECO:0000256" key="3">
    <source>
        <dbReference type="ARBA" id="ARBA00022679"/>
    </source>
</evidence>
<comment type="catalytic activity">
    <reaction evidence="7">
        <text>adenosine + H2O + H(+) = inosine + NH4(+)</text>
        <dbReference type="Rhea" id="RHEA:24408"/>
        <dbReference type="ChEBI" id="CHEBI:15377"/>
        <dbReference type="ChEBI" id="CHEBI:15378"/>
        <dbReference type="ChEBI" id="CHEBI:16335"/>
        <dbReference type="ChEBI" id="CHEBI:17596"/>
        <dbReference type="ChEBI" id="CHEBI:28938"/>
        <dbReference type="EC" id="3.5.4.4"/>
    </reaction>
    <physiologicalReaction direction="left-to-right" evidence="7">
        <dbReference type="Rhea" id="RHEA:24409"/>
    </physiologicalReaction>
</comment>
<evidence type="ECO:0000256" key="6">
    <source>
        <dbReference type="ARBA" id="ARBA00022833"/>
    </source>
</evidence>
<evidence type="ECO:0000256" key="9">
    <source>
        <dbReference type="ARBA" id="ARBA00049893"/>
    </source>
</evidence>
<comment type="similarity">
    <text evidence="2">Belongs to the purine nucleoside phosphorylase YfiH/LACC1 family.</text>
</comment>
<gene>
    <name evidence="11" type="ORF">PRK78_006395</name>
</gene>
<dbReference type="InterPro" id="IPR003730">
    <property type="entry name" value="Cu_polyphenol_OxRdtase"/>
</dbReference>
<dbReference type="InterPro" id="IPR011324">
    <property type="entry name" value="Cytotoxic_necrot_fac-like_cat"/>
</dbReference>
<dbReference type="InterPro" id="IPR038371">
    <property type="entry name" value="Cu_polyphenol_OxRdtase_sf"/>
</dbReference>
<dbReference type="GO" id="GO:0016787">
    <property type="term" value="F:hydrolase activity"/>
    <property type="evidence" value="ECO:0007669"/>
    <property type="project" value="UniProtKB-KW"/>
</dbReference>
<accession>A0AAF0DNE6</accession>
<evidence type="ECO:0000256" key="10">
    <source>
        <dbReference type="SAM" id="MobiDB-lite"/>
    </source>
</evidence>
<evidence type="ECO:0000256" key="5">
    <source>
        <dbReference type="ARBA" id="ARBA00022801"/>
    </source>
</evidence>
<dbReference type="GO" id="GO:0017061">
    <property type="term" value="F:S-methyl-5-thioadenosine phosphorylase activity"/>
    <property type="evidence" value="ECO:0007669"/>
    <property type="project" value="UniProtKB-EC"/>
</dbReference>
<sequence>MTSPIYFASGLDSQDRICAAYTGRGTSFEQNHNFSFHWPPTTPHSGEDVNSTSRDRSQHFNQNLQYLATQLEFDPQRLTWPNGGWPHSGQVIVAEDYKWVSSRRTGGIMPVVIDGSEERPVMYDGIVTRSSRFVLGVQGADCQSIFLYAPESGVISLVHAGWRALVKGVVGNAVDAMVGCGACRDDIVAYIGPGAGDRYMQFHWDDEMQADIRDVFVEAGRQDLFRSSLVRHEMTEADRKELALVLGKDIPIGFSFKLSALAVCELEGHGVKSERITRNDGSTIVDRQPPADIESDGHFRYHSYRREKPNHGLSTSVLFIKADAKAKPANNG</sequence>
<evidence type="ECO:0000313" key="12">
    <source>
        <dbReference type="Proteomes" id="UP001219355"/>
    </source>
</evidence>
<evidence type="ECO:0000256" key="8">
    <source>
        <dbReference type="ARBA" id="ARBA00048968"/>
    </source>
</evidence>
<reference evidence="11" key="1">
    <citation type="submission" date="2023-03" db="EMBL/GenBank/DDBJ databases">
        <title>Emydomyces testavorans Genome Sequence.</title>
        <authorList>
            <person name="Hoyer L."/>
        </authorList>
    </citation>
    <scope>NUCLEOTIDE SEQUENCE</scope>
    <source>
        <strain evidence="11">16-2883</strain>
    </source>
</reference>
<proteinExistence type="inferred from homology"/>
<dbReference type="GO" id="GO:0005507">
    <property type="term" value="F:copper ion binding"/>
    <property type="evidence" value="ECO:0007669"/>
    <property type="project" value="TreeGrafter"/>
</dbReference>
<feature type="region of interest" description="Disordered" evidence="10">
    <location>
        <begin position="34"/>
        <end position="55"/>
    </location>
</feature>
<dbReference type="CDD" id="cd16833">
    <property type="entry name" value="YfiH"/>
    <property type="match status" value="1"/>
</dbReference>
<evidence type="ECO:0008006" key="13">
    <source>
        <dbReference type="Google" id="ProtNLM"/>
    </source>
</evidence>
<organism evidence="11 12">
    <name type="scientific">Emydomyces testavorans</name>
    <dbReference type="NCBI Taxonomy" id="2070801"/>
    <lineage>
        <taxon>Eukaryota</taxon>
        <taxon>Fungi</taxon>
        <taxon>Dikarya</taxon>
        <taxon>Ascomycota</taxon>
        <taxon>Pezizomycotina</taxon>
        <taxon>Eurotiomycetes</taxon>
        <taxon>Eurotiomycetidae</taxon>
        <taxon>Onygenales</taxon>
        <taxon>Nannizziopsiaceae</taxon>
        <taxon>Emydomyces</taxon>
    </lineage>
</organism>
<evidence type="ECO:0000256" key="4">
    <source>
        <dbReference type="ARBA" id="ARBA00022723"/>
    </source>
</evidence>
<keyword evidence="3" id="KW-0808">Transferase</keyword>
<evidence type="ECO:0000256" key="7">
    <source>
        <dbReference type="ARBA" id="ARBA00047989"/>
    </source>
</evidence>
<keyword evidence="6" id="KW-0862">Zinc</keyword>
<dbReference type="Proteomes" id="UP001219355">
    <property type="component" value="Chromosome 4"/>
</dbReference>
<dbReference type="PANTHER" id="PTHR30616:SF2">
    <property type="entry name" value="PURINE NUCLEOSIDE PHOSPHORYLASE LACC1"/>
    <property type="match status" value="1"/>
</dbReference>
<dbReference type="SUPFAM" id="SSF64438">
    <property type="entry name" value="CNF1/YfiH-like putative cysteine hydrolases"/>
    <property type="match status" value="1"/>
</dbReference>
<dbReference type="AlphaFoldDB" id="A0AAF0DNE6"/>
<name>A0AAF0DNE6_9EURO</name>
<protein>
    <recommendedName>
        <fullName evidence="13">Laccase domain-containing protein</fullName>
    </recommendedName>
</protein>
<dbReference type="EMBL" id="CP120630">
    <property type="protein sequence ID" value="WEW60907.1"/>
    <property type="molecule type" value="Genomic_DNA"/>
</dbReference>
<keyword evidence="12" id="KW-1185">Reference proteome</keyword>
<evidence type="ECO:0000256" key="1">
    <source>
        <dbReference type="ARBA" id="ARBA00000553"/>
    </source>
</evidence>
<evidence type="ECO:0000313" key="11">
    <source>
        <dbReference type="EMBL" id="WEW60907.1"/>
    </source>
</evidence>
<dbReference type="Pfam" id="PF02578">
    <property type="entry name" value="Cu-oxidase_4"/>
    <property type="match status" value="1"/>
</dbReference>
<dbReference type="PANTHER" id="PTHR30616">
    <property type="entry name" value="UNCHARACTERIZED PROTEIN YFIH"/>
    <property type="match status" value="1"/>
</dbReference>
<dbReference type="Gene3D" id="3.60.140.10">
    <property type="entry name" value="CNF1/YfiH-like putative cysteine hydrolases"/>
    <property type="match status" value="1"/>
</dbReference>
<comment type="catalytic activity">
    <reaction evidence="8">
        <text>adenosine + phosphate = alpha-D-ribose 1-phosphate + adenine</text>
        <dbReference type="Rhea" id="RHEA:27642"/>
        <dbReference type="ChEBI" id="CHEBI:16335"/>
        <dbReference type="ChEBI" id="CHEBI:16708"/>
        <dbReference type="ChEBI" id="CHEBI:43474"/>
        <dbReference type="ChEBI" id="CHEBI:57720"/>
        <dbReference type="EC" id="2.4.2.1"/>
    </reaction>
    <physiologicalReaction direction="left-to-right" evidence="8">
        <dbReference type="Rhea" id="RHEA:27643"/>
    </physiologicalReaction>
</comment>
<comment type="catalytic activity">
    <reaction evidence="1">
        <text>inosine + phosphate = alpha-D-ribose 1-phosphate + hypoxanthine</text>
        <dbReference type="Rhea" id="RHEA:27646"/>
        <dbReference type="ChEBI" id="CHEBI:17368"/>
        <dbReference type="ChEBI" id="CHEBI:17596"/>
        <dbReference type="ChEBI" id="CHEBI:43474"/>
        <dbReference type="ChEBI" id="CHEBI:57720"/>
        <dbReference type="EC" id="2.4.2.1"/>
    </reaction>
    <physiologicalReaction direction="left-to-right" evidence="1">
        <dbReference type="Rhea" id="RHEA:27647"/>
    </physiologicalReaction>
</comment>
<keyword evidence="4" id="KW-0479">Metal-binding</keyword>
<keyword evidence="5" id="KW-0378">Hydrolase</keyword>